<evidence type="ECO:0000256" key="2">
    <source>
        <dbReference type="ARBA" id="ARBA00003753"/>
    </source>
</evidence>
<proteinExistence type="inferred from homology"/>
<keyword evidence="4 12" id="KW-0808">Transferase</keyword>
<feature type="active site" evidence="12">
    <location>
        <position position="263"/>
    </location>
</feature>
<dbReference type="Pfam" id="PF00294">
    <property type="entry name" value="PfkB"/>
    <property type="match status" value="1"/>
</dbReference>
<dbReference type="HAMAP" id="MF_01603">
    <property type="entry name" value="HldE"/>
    <property type="match status" value="1"/>
</dbReference>
<dbReference type="Gene3D" id="3.40.50.620">
    <property type="entry name" value="HUPs"/>
    <property type="match status" value="1"/>
</dbReference>
<dbReference type="GO" id="GO:0005829">
    <property type="term" value="C:cytosol"/>
    <property type="evidence" value="ECO:0007669"/>
    <property type="project" value="TreeGrafter"/>
</dbReference>
<keyword evidence="7 12" id="KW-0418">Kinase</keyword>
<comment type="catalytic activity">
    <reaction evidence="11 12">
        <text>D-glycero-beta-D-manno-heptose 1-phosphate + ATP + H(+) = ADP-D-glycero-beta-D-manno-heptose + diphosphate</text>
        <dbReference type="Rhea" id="RHEA:27465"/>
        <dbReference type="ChEBI" id="CHEBI:15378"/>
        <dbReference type="ChEBI" id="CHEBI:30616"/>
        <dbReference type="ChEBI" id="CHEBI:33019"/>
        <dbReference type="ChEBI" id="CHEBI:59967"/>
        <dbReference type="ChEBI" id="CHEBI:61593"/>
        <dbReference type="EC" id="2.7.7.70"/>
    </reaction>
</comment>
<evidence type="ECO:0000256" key="12">
    <source>
        <dbReference type="HAMAP-Rule" id="MF_01603"/>
    </source>
</evidence>
<evidence type="ECO:0000256" key="1">
    <source>
        <dbReference type="ARBA" id="ARBA00002319"/>
    </source>
</evidence>
<evidence type="ECO:0000256" key="3">
    <source>
        <dbReference type="ARBA" id="ARBA00004713"/>
    </source>
</evidence>
<dbReference type="NCBIfam" id="TIGR02198">
    <property type="entry name" value="rfaE_dom_I"/>
    <property type="match status" value="1"/>
</dbReference>
<dbReference type="RefSeq" id="WP_034557644.1">
    <property type="nucleotide sequence ID" value="NZ_FZML01000004.1"/>
</dbReference>
<dbReference type="NCBIfam" id="TIGR02199">
    <property type="entry name" value="rfaE_dom_II"/>
    <property type="match status" value="1"/>
</dbReference>
<accession>A0A099TYU5</accession>
<protein>
    <recommendedName>
        <fullName evidence="12">Bifunctional protein HldE</fullName>
    </recommendedName>
    <domain>
        <recommendedName>
            <fullName evidence="12">D-beta-D-heptose 7-phosphate kinase</fullName>
            <ecNumber evidence="12">2.7.1.167</ecNumber>
        </recommendedName>
        <alternativeName>
            <fullName evidence="12">D-beta-D-heptose 7-phosphotransferase</fullName>
        </alternativeName>
        <alternativeName>
            <fullName evidence="12">D-glycero-beta-D-manno-heptose-7-phosphate kinase</fullName>
        </alternativeName>
    </domain>
    <domain>
        <recommendedName>
            <fullName evidence="12">D-beta-D-heptose 1-phosphate adenylyltransferase</fullName>
            <ecNumber evidence="12">2.7.7.70</ecNumber>
        </recommendedName>
        <alternativeName>
            <fullName evidence="12">D-glycero-beta-D-manno-heptose 1-phosphate adenylyltransferase</fullName>
        </alternativeName>
    </domain>
</protein>
<sequence length="467" mass="51505">MLPQKQIRVLVIGDLMLDKYIWGSSNRLSPEAPVAVVSVDKESFTLGGACNVANNLIAMNAKVTIYGAIGHDAEGDLLQDFLINKGIQANCYKSNRPTTTKTRVMASKHQMLRIDRENSSNLETSLYDEMYEDLRRHISQYDCMILSDYQKGVLSHEFAQKLIALANSVKIPVLCDPKGDDYSKYRHATLITPNKKEAQIATKITIHNDASLKDALLKLQDISQVTYPLITLSEDGIGFLENGFLHKKPTIAREVYDVSGAGDTVIAALAIALAHNLSLDYATTFANAAAAVVIAKLGSAVASLAEIKDFLAPRRIIKPAESKIITDIDNLKNDLKNKKIVFTNGCFDILHAGHVSYLQKARKLGDVLIVGLNSDDSVRKLKGKDRPINPQEDRALLLASLACVSYVIIFNEDTPLNLIAQIMPDVLVKGADYENKEIVGSNYAKEVKLIDFLQNRSTTNIINKIKH</sequence>
<evidence type="ECO:0000259" key="13">
    <source>
        <dbReference type="Pfam" id="PF00294"/>
    </source>
</evidence>
<comment type="pathway">
    <text evidence="3">Bacterial outer membrane biogenesis; LPS core biosynthesis.</text>
</comment>
<dbReference type="GO" id="GO:0016773">
    <property type="term" value="F:phosphotransferase activity, alcohol group as acceptor"/>
    <property type="evidence" value="ECO:0007669"/>
    <property type="project" value="InterPro"/>
</dbReference>
<comment type="subunit">
    <text evidence="12">Homodimer.</text>
</comment>
<dbReference type="PANTHER" id="PTHR46969">
    <property type="entry name" value="BIFUNCTIONAL PROTEIN HLDE"/>
    <property type="match status" value="1"/>
</dbReference>
<dbReference type="EMBL" id="UGJE01000002">
    <property type="protein sequence ID" value="STQ85680.1"/>
    <property type="molecule type" value="Genomic_DNA"/>
</dbReference>
<dbReference type="UniPathway" id="UPA00958"/>
<dbReference type="NCBIfam" id="TIGR00125">
    <property type="entry name" value="cyt_tran_rel"/>
    <property type="match status" value="1"/>
</dbReference>
<dbReference type="EC" id="2.7.1.167" evidence="12"/>
<dbReference type="EC" id="2.7.7.70" evidence="12"/>
<keyword evidence="16" id="KW-1185">Reference proteome</keyword>
<dbReference type="InterPro" id="IPR029056">
    <property type="entry name" value="Ribokinase-like"/>
</dbReference>
<evidence type="ECO:0000256" key="7">
    <source>
        <dbReference type="ARBA" id="ARBA00022777"/>
    </source>
</evidence>
<evidence type="ECO:0000313" key="16">
    <source>
        <dbReference type="Proteomes" id="UP000255139"/>
    </source>
</evidence>
<keyword evidence="9 12" id="KW-0511">Multifunctional enzyme</keyword>
<name>A0A099TYU5_9HELI</name>
<evidence type="ECO:0000256" key="9">
    <source>
        <dbReference type="ARBA" id="ARBA00023268"/>
    </source>
</evidence>
<evidence type="ECO:0000256" key="8">
    <source>
        <dbReference type="ARBA" id="ARBA00022840"/>
    </source>
</evidence>
<dbReference type="InterPro" id="IPR011913">
    <property type="entry name" value="RfaE_dom_I"/>
</dbReference>
<dbReference type="Proteomes" id="UP000255139">
    <property type="component" value="Unassembled WGS sequence"/>
</dbReference>
<comment type="function">
    <text evidence="2 12">Catalyzes the ADP transfer from ATP to D-glycero-beta-D-manno-heptose 1-phosphate, yielding ADP-D-glycero-beta-D-manno-heptose.</text>
</comment>
<feature type="domain" description="Cytidyltransferase-like" evidence="14">
    <location>
        <begin position="342"/>
        <end position="435"/>
    </location>
</feature>
<dbReference type="SUPFAM" id="SSF52374">
    <property type="entry name" value="Nucleotidylyl transferase"/>
    <property type="match status" value="1"/>
</dbReference>
<comment type="similarity">
    <text evidence="12">In the C-terminal section; belongs to the cytidylyltransferase family.</text>
</comment>
<dbReference type="SUPFAM" id="SSF53613">
    <property type="entry name" value="Ribokinase-like"/>
    <property type="match status" value="1"/>
</dbReference>
<comment type="catalytic activity">
    <reaction evidence="12">
        <text>D-glycero-beta-D-manno-heptose 7-phosphate + ATP = D-glycero-beta-D-manno-heptose 1,7-bisphosphate + ADP + H(+)</text>
        <dbReference type="Rhea" id="RHEA:27473"/>
        <dbReference type="ChEBI" id="CHEBI:15378"/>
        <dbReference type="ChEBI" id="CHEBI:30616"/>
        <dbReference type="ChEBI" id="CHEBI:60204"/>
        <dbReference type="ChEBI" id="CHEBI:60208"/>
        <dbReference type="ChEBI" id="CHEBI:456216"/>
        <dbReference type="EC" id="2.7.1.167"/>
    </reaction>
</comment>
<feature type="region of interest" description="Ribokinase" evidence="12">
    <location>
        <begin position="1"/>
        <end position="318"/>
    </location>
</feature>
<dbReference type="InterPro" id="IPR014729">
    <property type="entry name" value="Rossmann-like_a/b/a_fold"/>
</dbReference>
<reference evidence="15 16" key="1">
    <citation type="submission" date="2018-06" db="EMBL/GenBank/DDBJ databases">
        <authorList>
            <consortium name="Pathogen Informatics"/>
            <person name="Doyle S."/>
        </authorList>
    </citation>
    <scope>NUCLEOTIDE SEQUENCE [LARGE SCALE GENOMIC DNA]</scope>
    <source>
        <strain evidence="15 16">NCTC12714</strain>
    </source>
</reference>
<feature type="region of interest" description="Cytidylyltransferase" evidence="12">
    <location>
        <begin position="342"/>
        <end position="467"/>
    </location>
</feature>
<feature type="binding site" evidence="12">
    <location>
        <begin position="194"/>
        <end position="197"/>
    </location>
    <ligand>
        <name>ATP</name>
        <dbReference type="ChEBI" id="CHEBI:30616"/>
    </ligand>
</feature>
<comment type="pathway">
    <text evidence="12">Nucleotide-sugar biosynthesis; ADP-L-glycero-beta-D-manno-heptose biosynthesis; ADP-L-glycero-beta-D-manno-heptose from D-glycero-beta-D-manno-heptose 7-phosphate: step 1/4.</text>
</comment>
<dbReference type="GO" id="GO:0009244">
    <property type="term" value="P:lipopolysaccharide core region biosynthetic process"/>
    <property type="evidence" value="ECO:0007669"/>
    <property type="project" value="UniProtKB-UniPathway"/>
</dbReference>
<feature type="domain" description="Carbohydrate kinase PfkB" evidence="13">
    <location>
        <begin position="8"/>
        <end position="300"/>
    </location>
</feature>
<dbReference type="GO" id="GO:0097171">
    <property type="term" value="P:ADP-L-glycero-beta-D-manno-heptose biosynthetic process"/>
    <property type="evidence" value="ECO:0007669"/>
    <property type="project" value="UniProtKB-UniPathway"/>
</dbReference>
<dbReference type="CDD" id="cd01172">
    <property type="entry name" value="RfaE_like"/>
    <property type="match status" value="1"/>
</dbReference>
<evidence type="ECO:0000256" key="11">
    <source>
        <dbReference type="ARBA" id="ARBA00047428"/>
    </source>
</evidence>
<comment type="function">
    <text evidence="1 12">Catalyzes the phosphorylation of D-glycero-D-manno-heptose 7-phosphate at the C-1 position to selectively form D-glycero-beta-D-manno-heptose-1,7-bisphosphate.</text>
</comment>
<dbReference type="InterPro" id="IPR004821">
    <property type="entry name" value="Cyt_trans-like"/>
</dbReference>
<dbReference type="InterPro" id="IPR011914">
    <property type="entry name" value="RfaE_dom_II"/>
</dbReference>
<dbReference type="Pfam" id="PF01467">
    <property type="entry name" value="CTP_transf_like"/>
    <property type="match status" value="1"/>
</dbReference>
<dbReference type="PROSITE" id="PS00584">
    <property type="entry name" value="PFKB_KINASES_2"/>
    <property type="match status" value="1"/>
</dbReference>
<evidence type="ECO:0000256" key="10">
    <source>
        <dbReference type="ARBA" id="ARBA00023277"/>
    </source>
</evidence>
<keyword evidence="6 12" id="KW-0547">Nucleotide-binding</keyword>
<dbReference type="UniPathway" id="UPA00356">
    <property type="reaction ID" value="UER00437"/>
</dbReference>
<dbReference type="GO" id="GO:0033786">
    <property type="term" value="F:heptose-1-phosphate adenylyltransferase activity"/>
    <property type="evidence" value="ECO:0007669"/>
    <property type="project" value="UniProtKB-UniRule"/>
</dbReference>
<dbReference type="AlphaFoldDB" id="A0A099TYU5"/>
<evidence type="ECO:0000256" key="4">
    <source>
        <dbReference type="ARBA" id="ARBA00022679"/>
    </source>
</evidence>
<keyword evidence="8 12" id="KW-0067">ATP-binding</keyword>
<keyword evidence="10 12" id="KW-0119">Carbohydrate metabolism</keyword>
<comment type="pathway">
    <text evidence="12">Nucleotide-sugar biosynthesis; ADP-L-glycero-beta-D-manno-heptose biosynthesis; ADP-L-glycero-beta-D-manno-heptose from D-glycero-beta-D-manno-heptose 7-phosphate: step 3/4.</text>
</comment>
<evidence type="ECO:0000259" key="14">
    <source>
        <dbReference type="Pfam" id="PF01467"/>
    </source>
</evidence>
<evidence type="ECO:0000256" key="5">
    <source>
        <dbReference type="ARBA" id="ARBA00022695"/>
    </source>
</evidence>
<dbReference type="InterPro" id="IPR023030">
    <property type="entry name" value="Bifunc_HldE"/>
</dbReference>
<comment type="similarity">
    <text evidence="12">In the N-terminal section; belongs to the carbohydrate kinase PfkB family.</text>
</comment>
<dbReference type="Gene3D" id="3.40.1190.20">
    <property type="match status" value="1"/>
</dbReference>
<dbReference type="GO" id="GO:0033785">
    <property type="term" value="F:heptose 7-phosphate kinase activity"/>
    <property type="evidence" value="ECO:0007669"/>
    <property type="project" value="UniProtKB-UniRule"/>
</dbReference>
<dbReference type="InterPro" id="IPR011611">
    <property type="entry name" value="PfkB_dom"/>
</dbReference>
<dbReference type="GO" id="GO:0005524">
    <property type="term" value="F:ATP binding"/>
    <property type="evidence" value="ECO:0007669"/>
    <property type="project" value="UniProtKB-UniRule"/>
</dbReference>
<organism evidence="15 16">
    <name type="scientific">Helicobacter muridarum</name>
    <dbReference type="NCBI Taxonomy" id="216"/>
    <lineage>
        <taxon>Bacteria</taxon>
        <taxon>Pseudomonadati</taxon>
        <taxon>Campylobacterota</taxon>
        <taxon>Epsilonproteobacteria</taxon>
        <taxon>Campylobacterales</taxon>
        <taxon>Helicobacteraceae</taxon>
        <taxon>Helicobacter</taxon>
    </lineage>
</organism>
<gene>
    <name evidence="12 15" type="primary">hldE</name>
    <name evidence="15" type="ORF">NCTC12714_00466</name>
</gene>
<evidence type="ECO:0000313" key="15">
    <source>
        <dbReference type="EMBL" id="STQ85680.1"/>
    </source>
</evidence>
<evidence type="ECO:0000256" key="6">
    <source>
        <dbReference type="ARBA" id="ARBA00022741"/>
    </source>
</evidence>
<keyword evidence="5 12" id="KW-0548">Nucleotidyltransferase</keyword>
<dbReference type="PANTHER" id="PTHR46969:SF1">
    <property type="entry name" value="BIFUNCTIONAL PROTEIN HLDE"/>
    <property type="match status" value="1"/>
</dbReference>
<dbReference type="InterPro" id="IPR002173">
    <property type="entry name" value="Carboh/pur_kinase_PfkB_CS"/>
</dbReference>